<dbReference type="SMART" id="SM00866">
    <property type="entry name" value="UTRA"/>
    <property type="match status" value="1"/>
</dbReference>
<name>A0A4V3BT00_9SPHN</name>
<dbReference type="Proteomes" id="UP000295493">
    <property type="component" value="Unassembled WGS sequence"/>
</dbReference>
<accession>A0A4V3BT00</accession>
<dbReference type="SMART" id="SM00345">
    <property type="entry name" value="HTH_GNTR"/>
    <property type="match status" value="1"/>
</dbReference>
<dbReference type="InterPro" id="IPR036390">
    <property type="entry name" value="WH_DNA-bd_sf"/>
</dbReference>
<dbReference type="InterPro" id="IPR011663">
    <property type="entry name" value="UTRA"/>
</dbReference>
<evidence type="ECO:0000256" key="3">
    <source>
        <dbReference type="ARBA" id="ARBA00023163"/>
    </source>
</evidence>
<dbReference type="Pfam" id="PF07702">
    <property type="entry name" value="UTRA"/>
    <property type="match status" value="1"/>
</dbReference>
<dbReference type="EMBL" id="SNWD01000008">
    <property type="protein sequence ID" value="TDN81118.1"/>
    <property type="molecule type" value="Genomic_DNA"/>
</dbReference>
<dbReference type="Pfam" id="PF00392">
    <property type="entry name" value="GntR"/>
    <property type="match status" value="1"/>
</dbReference>
<dbReference type="AlphaFoldDB" id="A0A4V3BT00"/>
<dbReference type="Gene3D" id="1.10.10.10">
    <property type="entry name" value="Winged helix-like DNA-binding domain superfamily/Winged helix DNA-binding domain"/>
    <property type="match status" value="1"/>
</dbReference>
<dbReference type="Gene3D" id="3.40.1410.10">
    <property type="entry name" value="Chorismate lyase-like"/>
    <property type="match status" value="1"/>
</dbReference>
<evidence type="ECO:0000313" key="6">
    <source>
        <dbReference type="Proteomes" id="UP000295493"/>
    </source>
</evidence>
<dbReference type="InterPro" id="IPR000524">
    <property type="entry name" value="Tscrpt_reg_HTH_GntR"/>
</dbReference>
<reference evidence="5 6" key="1">
    <citation type="submission" date="2019-03" db="EMBL/GenBank/DDBJ databases">
        <title>Genomic Encyclopedia of Type Strains, Phase IV (KMG-IV): sequencing the most valuable type-strain genomes for metagenomic binning, comparative biology and taxonomic classification.</title>
        <authorList>
            <person name="Goeker M."/>
        </authorList>
    </citation>
    <scope>NUCLEOTIDE SEQUENCE [LARGE SCALE GENOMIC DNA]</scope>
    <source>
        <strain evidence="5 6">DSM 25059</strain>
    </source>
</reference>
<keyword evidence="6" id="KW-1185">Reference proteome</keyword>
<sequence>MDDDLTLDQRIRGDIEARIRSGEWPPGTRIPFEHELVRQYGCARATVSKAMEKLAHAGLIHRRRRAGSFVARQQEQSAALDVPDPAKIAAERGERYRWKLVRMRKMRGAGDMPGMVLFVTGVHLSNDVPLALEYLTVSLATVPHALSAPFQRISPADWLHERIPWTDARHRIRAVEADVDDVALLDVPLYTACLSMERSTWRAGQAVARLRQLYPGNRYELVAEFSAST</sequence>
<proteinExistence type="predicted"/>
<dbReference type="InterPro" id="IPR028978">
    <property type="entry name" value="Chorismate_lyase_/UTRA_dom_sf"/>
</dbReference>
<evidence type="ECO:0000256" key="2">
    <source>
        <dbReference type="ARBA" id="ARBA00023125"/>
    </source>
</evidence>
<feature type="domain" description="HTH gntR-type" evidence="4">
    <location>
        <begin position="5"/>
        <end position="73"/>
    </location>
</feature>
<dbReference type="CDD" id="cd07377">
    <property type="entry name" value="WHTH_GntR"/>
    <property type="match status" value="1"/>
</dbReference>
<dbReference type="PROSITE" id="PS50949">
    <property type="entry name" value="HTH_GNTR"/>
    <property type="match status" value="1"/>
</dbReference>
<dbReference type="SUPFAM" id="SSF64288">
    <property type="entry name" value="Chorismate lyase-like"/>
    <property type="match status" value="1"/>
</dbReference>
<dbReference type="InterPro" id="IPR036388">
    <property type="entry name" value="WH-like_DNA-bd_sf"/>
</dbReference>
<comment type="caution">
    <text evidence="5">The sequence shown here is derived from an EMBL/GenBank/DDBJ whole genome shotgun (WGS) entry which is preliminary data.</text>
</comment>
<dbReference type="RefSeq" id="WP_211338504.1">
    <property type="nucleotide sequence ID" value="NZ_BMLU01000008.1"/>
</dbReference>
<gene>
    <name evidence="5" type="ORF">EV664_10860</name>
</gene>
<keyword evidence="1" id="KW-0805">Transcription regulation</keyword>
<organism evidence="5 6">
    <name type="scientific">Stakelama pacifica</name>
    <dbReference type="NCBI Taxonomy" id="517720"/>
    <lineage>
        <taxon>Bacteria</taxon>
        <taxon>Pseudomonadati</taxon>
        <taxon>Pseudomonadota</taxon>
        <taxon>Alphaproteobacteria</taxon>
        <taxon>Sphingomonadales</taxon>
        <taxon>Sphingomonadaceae</taxon>
        <taxon>Stakelama</taxon>
    </lineage>
</organism>
<keyword evidence="2" id="KW-0238">DNA-binding</keyword>
<dbReference type="GO" id="GO:0003677">
    <property type="term" value="F:DNA binding"/>
    <property type="evidence" value="ECO:0007669"/>
    <property type="project" value="UniProtKB-KW"/>
</dbReference>
<evidence type="ECO:0000256" key="1">
    <source>
        <dbReference type="ARBA" id="ARBA00023015"/>
    </source>
</evidence>
<dbReference type="PANTHER" id="PTHR44846:SF16">
    <property type="entry name" value="TRANSCRIPTIONAL REGULATOR PHNF-RELATED"/>
    <property type="match status" value="1"/>
</dbReference>
<dbReference type="GO" id="GO:0003700">
    <property type="term" value="F:DNA-binding transcription factor activity"/>
    <property type="evidence" value="ECO:0007669"/>
    <property type="project" value="InterPro"/>
</dbReference>
<dbReference type="SUPFAM" id="SSF46785">
    <property type="entry name" value="Winged helix' DNA-binding domain"/>
    <property type="match status" value="1"/>
</dbReference>
<dbReference type="PANTHER" id="PTHR44846">
    <property type="entry name" value="MANNOSYL-D-GLYCERATE TRANSPORT/METABOLISM SYSTEM REPRESSOR MNGR-RELATED"/>
    <property type="match status" value="1"/>
</dbReference>
<dbReference type="PRINTS" id="PR00035">
    <property type="entry name" value="HTHGNTR"/>
</dbReference>
<evidence type="ECO:0000313" key="5">
    <source>
        <dbReference type="EMBL" id="TDN81118.1"/>
    </source>
</evidence>
<protein>
    <submittedName>
        <fullName evidence="5">GntR family transcriptional regulator</fullName>
    </submittedName>
</protein>
<dbReference type="InterPro" id="IPR050679">
    <property type="entry name" value="Bact_HTH_transcr_reg"/>
</dbReference>
<evidence type="ECO:0000259" key="4">
    <source>
        <dbReference type="PROSITE" id="PS50949"/>
    </source>
</evidence>
<keyword evidence="3" id="KW-0804">Transcription</keyword>